<comment type="caution">
    <text evidence="2">The sequence shown here is derived from an EMBL/GenBank/DDBJ whole genome shotgun (WGS) entry which is preliminary data.</text>
</comment>
<dbReference type="InterPro" id="IPR005135">
    <property type="entry name" value="Endo/exonuclease/phosphatase"/>
</dbReference>
<feature type="domain" description="Endonuclease/exonuclease/phosphatase" evidence="1">
    <location>
        <begin position="126"/>
        <end position="387"/>
    </location>
</feature>
<dbReference type="SUPFAM" id="SSF56219">
    <property type="entry name" value="DNase I-like"/>
    <property type="match status" value="1"/>
</dbReference>
<dbReference type="PANTHER" id="PTHR12121:SF36">
    <property type="entry name" value="ENDONUCLEASE_EXONUCLEASE_PHOSPHATASE DOMAIN-CONTAINING PROTEIN"/>
    <property type="match status" value="1"/>
</dbReference>
<proteinExistence type="predicted"/>
<dbReference type="GO" id="GO:0000175">
    <property type="term" value="F:3'-5'-RNA exonuclease activity"/>
    <property type="evidence" value="ECO:0007669"/>
    <property type="project" value="TreeGrafter"/>
</dbReference>
<name>A0AAD9ELT4_9PEZI</name>
<dbReference type="AlphaFoldDB" id="A0AAD9ELT4"/>
<keyword evidence="2" id="KW-0540">Nuclease</keyword>
<organism evidence="2 3">
    <name type="scientific">Colletotrichum chrysophilum</name>
    <dbReference type="NCBI Taxonomy" id="1836956"/>
    <lineage>
        <taxon>Eukaryota</taxon>
        <taxon>Fungi</taxon>
        <taxon>Dikarya</taxon>
        <taxon>Ascomycota</taxon>
        <taxon>Pezizomycotina</taxon>
        <taxon>Sordariomycetes</taxon>
        <taxon>Hypocreomycetidae</taxon>
        <taxon>Glomerellales</taxon>
        <taxon>Glomerellaceae</taxon>
        <taxon>Colletotrichum</taxon>
        <taxon>Colletotrichum gloeosporioides species complex</taxon>
    </lineage>
</organism>
<dbReference type="EMBL" id="JAQOWY010000007">
    <property type="protein sequence ID" value="KAK1856559.1"/>
    <property type="molecule type" value="Genomic_DNA"/>
</dbReference>
<gene>
    <name evidence="2" type="ORF">CCHR01_00738</name>
</gene>
<dbReference type="Proteomes" id="UP001243330">
    <property type="component" value="Unassembled WGS sequence"/>
</dbReference>
<dbReference type="CDD" id="cd09083">
    <property type="entry name" value="EEP-1"/>
    <property type="match status" value="1"/>
</dbReference>
<keyword evidence="3" id="KW-1185">Reference proteome</keyword>
<sequence>MPPNQWRVLDGRNSKSNPVGRKICATENECDNLRVNEQRPAGIQMQLPLTSCCELMSQKECSDEETYKYNRKKSQSKDYGAEASQALLNLIRDRPGFMMKPASAAAVLLGAIGACAQSSDLFIRLMTYNIRWATPTPGTNEALWSVRRPRLTAQLNYETAGRPESLVCMQEVVEEQLLGIAEDLGSSWSHIGVSRDDGVAAGEFSPIFYQPGAWDLVENRTYWLSETPDVAGSVGWDAALPRIVTVASFTHVGSGFPLVFMCTHFDHVGQTARENSAALLVDLAKEWESAADEVTPVFLGGDLNIEPDNPAYQTLIAEGNMHDTLDVTPEAHRVGYSKTYTGFTVDESDDSLIDHLFVRDPNARGMEFLTHAVLPNKFDDGLYISDHRPVVTDVKFGAA</sequence>
<dbReference type="InterPro" id="IPR050410">
    <property type="entry name" value="CCR4/nocturin_mRNA_transcr"/>
</dbReference>
<dbReference type="PANTHER" id="PTHR12121">
    <property type="entry name" value="CARBON CATABOLITE REPRESSOR PROTEIN 4"/>
    <property type="match status" value="1"/>
</dbReference>
<evidence type="ECO:0000313" key="3">
    <source>
        <dbReference type="Proteomes" id="UP001243330"/>
    </source>
</evidence>
<accession>A0AAD9ELT4</accession>
<dbReference type="InterPro" id="IPR036691">
    <property type="entry name" value="Endo/exonu/phosph_ase_sf"/>
</dbReference>
<keyword evidence="2" id="KW-0255">Endonuclease</keyword>
<dbReference type="GO" id="GO:0004519">
    <property type="term" value="F:endonuclease activity"/>
    <property type="evidence" value="ECO:0007669"/>
    <property type="project" value="UniProtKB-KW"/>
</dbReference>
<dbReference type="Gene3D" id="3.60.10.10">
    <property type="entry name" value="Endonuclease/exonuclease/phosphatase"/>
    <property type="match status" value="1"/>
</dbReference>
<keyword evidence="2" id="KW-0378">Hydrolase</keyword>
<evidence type="ECO:0000313" key="2">
    <source>
        <dbReference type="EMBL" id="KAK1856559.1"/>
    </source>
</evidence>
<keyword evidence="2" id="KW-0269">Exonuclease</keyword>
<dbReference type="Pfam" id="PF03372">
    <property type="entry name" value="Exo_endo_phos"/>
    <property type="match status" value="1"/>
</dbReference>
<reference evidence="2" key="1">
    <citation type="submission" date="2023-01" db="EMBL/GenBank/DDBJ databases">
        <title>Colletotrichum chrysophilum M932 genome sequence.</title>
        <authorList>
            <person name="Baroncelli R."/>
        </authorList>
    </citation>
    <scope>NUCLEOTIDE SEQUENCE</scope>
    <source>
        <strain evidence="2">M932</strain>
    </source>
</reference>
<protein>
    <submittedName>
        <fullName evidence="2">Endonuclease exonuclease phosphatase family protein</fullName>
    </submittedName>
</protein>
<evidence type="ECO:0000259" key="1">
    <source>
        <dbReference type="Pfam" id="PF03372"/>
    </source>
</evidence>